<proteinExistence type="predicted"/>
<evidence type="ECO:0000313" key="2">
    <source>
        <dbReference type="Proteomes" id="UP001151760"/>
    </source>
</evidence>
<organism evidence="1 2">
    <name type="scientific">Tanacetum coccineum</name>
    <dbReference type="NCBI Taxonomy" id="301880"/>
    <lineage>
        <taxon>Eukaryota</taxon>
        <taxon>Viridiplantae</taxon>
        <taxon>Streptophyta</taxon>
        <taxon>Embryophyta</taxon>
        <taxon>Tracheophyta</taxon>
        <taxon>Spermatophyta</taxon>
        <taxon>Magnoliopsida</taxon>
        <taxon>eudicotyledons</taxon>
        <taxon>Gunneridae</taxon>
        <taxon>Pentapetalae</taxon>
        <taxon>asterids</taxon>
        <taxon>campanulids</taxon>
        <taxon>Asterales</taxon>
        <taxon>Asteraceae</taxon>
        <taxon>Asteroideae</taxon>
        <taxon>Anthemideae</taxon>
        <taxon>Anthemidinae</taxon>
        <taxon>Tanacetum</taxon>
    </lineage>
</organism>
<keyword evidence="2" id="KW-1185">Reference proteome</keyword>
<accession>A0ABQ4Z982</accession>
<gene>
    <name evidence="1" type="ORF">Tco_0752357</name>
</gene>
<reference evidence="1" key="1">
    <citation type="journal article" date="2022" name="Int. J. Mol. Sci.">
        <title>Draft Genome of Tanacetum Coccineum: Genomic Comparison of Closely Related Tanacetum-Family Plants.</title>
        <authorList>
            <person name="Yamashiro T."/>
            <person name="Shiraishi A."/>
            <person name="Nakayama K."/>
            <person name="Satake H."/>
        </authorList>
    </citation>
    <scope>NUCLEOTIDE SEQUENCE</scope>
</reference>
<comment type="caution">
    <text evidence="1">The sequence shown here is derived from an EMBL/GenBank/DDBJ whole genome shotgun (WGS) entry which is preliminary data.</text>
</comment>
<sequence>MESTWSTSLFDLCSSLAKSDSLPHAHIQDLMIHIWHQDSRIKKAKIHAKTKTSANSDIQDLPYRYQEYQDKDCQGRLLASFQDDA</sequence>
<protein>
    <submittedName>
        <fullName evidence="1">Uncharacterized protein</fullName>
    </submittedName>
</protein>
<dbReference type="EMBL" id="BQNB010011078">
    <property type="protein sequence ID" value="GJS85816.1"/>
    <property type="molecule type" value="Genomic_DNA"/>
</dbReference>
<dbReference type="Proteomes" id="UP001151760">
    <property type="component" value="Unassembled WGS sequence"/>
</dbReference>
<name>A0ABQ4Z982_9ASTR</name>
<reference evidence="1" key="2">
    <citation type="submission" date="2022-01" db="EMBL/GenBank/DDBJ databases">
        <authorList>
            <person name="Yamashiro T."/>
            <person name="Shiraishi A."/>
            <person name="Satake H."/>
            <person name="Nakayama K."/>
        </authorList>
    </citation>
    <scope>NUCLEOTIDE SEQUENCE</scope>
</reference>
<evidence type="ECO:0000313" key="1">
    <source>
        <dbReference type="EMBL" id="GJS85816.1"/>
    </source>
</evidence>